<proteinExistence type="inferred from homology"/>
<name>A0A0S7WWD5_UNCT6</name>
<evidence type="ECO:0008006" key="4">
    <source>
        <dbReference type="Google" id="ProtNLM"/>
    </source>
</evidence>
<gene>
    <name evidence="2" type="ORF">AMJ39_02595</name>
</gene>
<comment type="caution">
    <text evidence="2">The sequence shown here is derived from an EMBL/GenBank/DDBJ whole genome shotgun (WGS) entry which is preliminary data.</text>
</comment>
<dbReference type="SUPFAM" id="SSF56935">
    <property type="entry name" value="Porins"/>
    <property type="match status" value="1"/>
</dbReference>
<dbReference type="Gene3D" id="2.40.160.60">
    <property type="entry name" value="Outer membrane protein transport protein (OMPP1/FadL/TodX)"/>
    <property type="match status" value="1"/>
</dbReference>
<dbReference type="STRING" id="1703770.AMJ39_02595"/>
<protein>
    <recommendedName>
        <fullName evidence="4">PorV/PorQ family protein</fullName>
    </recommendedName>
</protein>
<reference evidence="2 3" key="1">
    <citation type="journal article" date="2015" name="Microbiome">
        <title>Genomic resolution of linkages in carbon, nitrogen, and sulfur cycling among widespread estuary sediment bacteria.</title>
        <authorList>
            <person name="Baker B.J."/>
            <person name="Lazar C.S."/>
            <person name="Teske A.P."/>
            <person name="Dick G.J."/>
        </authorList>
    </citation>
    <scope>NUCLEOTIDE SEQUENCE [LARGE SCALE GENOMIC DNA]</scope>
    <source>
        <strain evidence="2">DG_24</strain>
    </source>
</reference>
<sequence length="348" mass="37526">MRGNRILWGIVGTVTFAFWCAEMAEGTKYAGEYLTLGVGGRALGLGGAYVSMADDVTASYWNPAGLALLDRREMSFMHAENFAGIVQYDFLAYGQAWGDSTRPSGVGIGLVRLGVDEIPVTSTLELLDYGLDGEPNTGDEGEGNGRLDVNERIVYDEDKISWTSDNEIAVYLSYGRGMSSSLYLGGSVKILGKFLYENSAVGIGADVGALYRPRSWLTVGAVLQDMTTSPLVWNTGTRETITPTLRAGLSSRHLVERFEGDLTLAAGTDVRFEEQSLGSTLSSGGVSLDLHVGAEYRYRDMVGVRLGADRGRLTAGAGFSVRMFLADYAFLAHEDLGNSHRVSLGVQF</sequence>
<accession>A0A0S7WWD5</accession>
<dbReference type="AlphaFoldDB" id="A0A0S7WWD5"/>
<evidence type="ECO:0000313" key="3">
    <source>
        <dbReference type="Proteomes" id="UP000052008"/>
    </source>
</evidence>
<evidence type="ECO:0000256" key="1">
    <source>
        <dbReference type="ARBA" id="ARBA00005846"/>
    </source>
</evidence>
<organism evidence="2 3">
    <name type="scientific">candidate division TA06 bacterium DG_24</name>
    <dbReference type="NCBI Taxonomy" id="1703770"/>
    <lineage>
        <taxon>Bacteria</taxon>
        <taxon>Bacteria division TA06</taxon>
    </lineage>
</organism>
<comment type="similarity">
    <text evidence="1">Belongs to the UPF0164 family.</text>
</comment>
<evidence type="ECO:0000313" key="2">
    <source>
        <dbReference type="EMBL" id="KPJ53900.1"/>
    </source>
</evidence>
<dbReference type="Proteomes" id="UP000052008">
    <property type="component" value="Unassembled WGS sequence"/>
</dbReference>
<dbReference type="Pfam" id="PF03687">
    <property type="entry name" value="UPF0164"/>
    <property type="match status" value="1"/>
</dbReference>
<dbReference type="EMBL" id="LIZS01000010">
    <property type="protein sequence ID" value="KPJ53900.1"/>
    <property type="molecule type" value="Genomic_DNA"/>
</dbReference>
<dbReference type="InterPro" id="IPR005362">
    <property type="entry name" value="UPF0164"/>
</dbReference>